<keyword evidence="3" id="KW-1185">Reference proteome</keyword>
<feature type="compositionally biased region" description="Basic and acidic residues" evidence="1">
    <location>
        <begin position="1"/>
        <end position="32"/>
    </location>
</feature>
<reference evidence="2 3" key="1">
    <citation type="journal article" date="2015" name="Plant Cell">
        <title>Oil accumulation by the oleaginous diatom Fistulifera solaris as revealed by the genome and transcriptome.</title>
        <authorList>
            <person name="Tanaka T."/>
            <person name="Maeda Y."/>
            <person name="Veluchamy A."/>
            <person name="Tanaka M."/>
            <person name="Abida H."/>
            <person name="Marechal E."/>
            <person name="Bowler C."/>
            <person name="Muto M."/>
            <person name="Sunaga Y."/>
            <person name="Tanaka M."/>
            <person name="Yoshino T."/>
            <person name="Taniguchi T."/>
            <person name="Fukuda Y."/>
            <person name="Nemoto M."/>
            <person name="Matsumoto M."/>
            <person name="Wong P.S."/>
            <person name="Aburatani S."/>
            <person name="Fujibuchi W."/>
        </authorList>
    </citation>
    <scope>NUCLEOTIDE SEQUENCE [LARGE SCALE GENOMIC DNA]</scope>
    <source>
        <strain evidence="2 3">JPCC DA0580</strain>
    </source>
</reference>
<feature type="compositionally biased region" description="Polar residues" evidence="1">
    <location>
        <begin position="112"/>
        <end position="129"/>
    </location>
</feature>
<feature type="compositionally biased region" description="Basic residues" evidence="1">
    <location>
        <begin position="163"/>
        <end position="176"/>
    </location>
</feature>
<evidence type="ECO:0000313" key="2">
    <source>
        <dbReference type="EMBL" id="GAX24314.1"/>
    </source>
</evidence>
<accession>A0A1Z5KDD8</accession>
<evidence type="ECO:0000313" key="3">
    <source>
        <dbReference type="Proteomes" id="UP000198406"/>
    </source>
</evidence>
<feature type="compositionally biased region" description="Low complexity" evidence="1">
    <location>
        <begin position="61"/>
        <end position="71"/>
    </location>
</feature>
<comment type="caution">
    <text evidence="2">The sequence shown here is derived from an EMBL/GenBank/DDBJ whole genome shotgun (WGS) entry which is preliminary data.</text>
</comment>
<gene>
    <name evidence="2" type="ORF">FisN_4Lh428</name>
</gene>
<sequence>MDSTSKKTIDKSSDEHHRKDTSDHGQMEESAKAPDTSLVMMPQYFFPFPVFMPLGYPAQNNDANTQNTTNNLPGLSIPPSVLKPLKVPPRKKQKKETGDAIRGNLEPGTRDPNAQTSALDADQQPSTLNLPGLSIPSRDLKPFKVPYGRKRKAKTADAVTRTLKSKKTTKLTRKPKPKEMTPVSAKKSKVKADAVQQPRPKKMAVLARKHKSKKKDDDLVCLHPVHLKPDQLADLEHVIRTGWDFKSKHKRIQDYFSTGTNKTKVTRGTTTQTASSDGLHLHREDCRLYTTRYGFENDPWPKVPGKSSKSKKVLLPDDTLWDKEHGDGIHPLAFESLRLSSLIPRTKKQKDELQMWSSLELSGMVNVLSDDVPQLLLSRAWQRAVHATASTIFPSSFHANFLTENITRSATSTRNRCSRLGIKMSNGDDPLKCSCCKLVFKEAISLEAHFLGKRTTCGCAWRLIDVKEREHINTILRTEARSQIDTLFQRIAMSVRQKREGDGVLDSSQLLNWQDILDVLRVTVDSSRASVRQDSVPQSLNPLLDSIQISSEETPLLMNHVLLRTIEARLHDRYANVEGKPL</sequence>
<dbReference type="InParanoid" id="A0A1Z5KDD8"/>
<dbReference type="EMBL" id="BDSP01000207">
    <property type="protein sequence ID" value="GAX24314.1"/>
    <property type="molecule type" value="Genomic_DNA"/>
</dbReference>
<feature type="region of interest" description="Disordered" evidence="1">
    <location>
        <begin position="1"/>
        <end position="35"/>
    </location>
</feature>
<feature type="region of interest" description="Disordered" evidence="1">
    <location>
        <begin position="61"/>
        <end position="202"/>
    </location>
</feature>
<evidence type="ECO:0000256" key="1">
    <source>
        <dbReference type="SAM" id="MobiDB-lite"/>
    </source>
</evidence>
<organism evidence="2 3">
    <name type="scientific">Fistulifera solaris</name>
    <name type="common">Oleaginous diatom</name>
    <dbReference type="NCBI Taxonomy" id="1519565"/>
    <lineage>
        <taxon>Eukaryota</taxon>
        <taxon>Sar</taxon>
        <taxon>Stramenopiles</taxon>
        <taxon>Ochrophyta</taxon>
        <taxon>Bacillariophyta</taxon>
        <taxon>Bacillariophyceae</taxon>
        <taxon>Bacillariophycidae</taxon>
        <taxon>Naviculales</taxon>
        <taxon>Naviculaceae</taxon>
        <taxon>Fistulifera</taxon>
    </lineage>
</organism>
<name>A0A1Z5KDD8_FISSO</name>
<protein>
    <submittedName>
        <fullName evidence="2">Uncharacterized protein</fullName>
    </submittedName>
</protein>
<dbReference type="Proteomes" id="UP000198406">
    <property type="component" value="Unassembled WGS sequence"/>
</dbReference>
<dbReference type="AlphaFoldDB" id="A0A1Z5KDD8"/>
<proteinExistence type="predicted"/>